<feature type="chain" id="PRO_5018169048" evidence="1">
    <location>
        <begin position="26"/>
        <end position="366"/>
    </location>
</feature>
<evidence type="ECO:0000256" key="1">
    <source>
        <dbReference type="SAM" id="SignalP"/>
    </source>
</evidence>
<protein>
    <submittedName>
        <fullName evidence="2">DUF4836 family protein</fullName>
    </submittedName>
</protein>
<dbReference type="RefSeq" id="WP_125239511.1">
    <property type="nucleotide sequence ID" value="NZ_RQYF01000046.1"/>
</dbReference>
<dbReference type="AlphaFoldDB" id="A0A3P2A375"/>
<proteinExistence type="predicted"/>
<dbReference type="InterPro" id="IPR032276">
    <property type="entry name" value="DUF4836"/>
</dbReference>
<accession>A0A3P2A375</accession>
<dbReference type="Pfam" id="PF16120">
    <property type="entry name" value="DUF4836"/>
    <property type="match status" value="1"/>
</dbReference>
<evidence type="ECO:0000313" key="2">
    <source>
        <dbReference type="EMBL" id="RRD89789.1"/>
    </source>
</evidence>
<keyword evidence="3" id="KW-1185">Reference proteome</keyword>
<dbReference type="PROSITE" id="PS51257">
    <property type="entry name" value="PROKAR_LIPOPROTEIN"/>
    <property type="match status" value="1"/>
</dbReference>
<evidence type="ECO:0000313" key="3">
    <source>
        <dbReference type="Proteomes" id="UP000279562"/>
    </source>
</evidence>
<sequence length="366" mass="40803">MKKNLLFRLLPVWTLILLLGGSCSKAEKTEYTHVIPANATEVAAIDMKAIVEKAGLNTPDSREMRQKVSGLLLNGSTPALFKQLDNMMEHPEETGIDWDSPIYAFKAPSLHSMAATFKVSNLKKLETLLKTLAEEKFCTAPVKADGYYISNMAEAGIQLAFNDGTLLVVYGGSATQLKKLSAAVTALIKQPADKSIHANPFYEPMMKQKGDIRLLATPDILPFDVRGVLNWPQGTQLYGYVLFENGRIYARLQRADFNGETKESNQPFHPQSTKDLQLAMAQMMHGVPFNIELTSEELLTVTNLRALMAFGADEPEVQTLYQLITRIDVLNVRGDSNRTTFTVILQDKKQNSLKQLADFARQFIGW</sequence>
<comment type="caution">
    <text evidence="2">The sequence shown here is derived from an EMBL/GenBank/DDBJ whole genome shotgun (WGS) entry which is preliminary data.</text>
</comment>
<feature type="signal peptide" evidence="1">
    <location>
        <begin position="1"/>
        <end position="25"/>
    </location>
</feature>
<keyword evidence="1" id="KW-0732">Signal</keyword>
<name>A0A3P2A375_9BACE</name>
<organism evidence="2 3">
    <name type="scientific">Prevotella heparinolytica</name>
    <dbReference type="NCBI Taxonomy" id="28113"/>
    <lineage>
        <taxon>Bacteria</taxon>
        <taxon>Pseudomonadati</taxon>
        <taxon>Bacteroidota</taxon>
        <taxon>Bacteroidia</taxon>
        <taxon>Bacteroidales</taxon>
        <taxon>Bacteroidaceae</taxon>
        <taxon>Bacteroides</taxon>
    </lineage>
</organism>
<dbReference type="EMBL" id="RQYF01000046">
    <property type="protein sequence ID" value="RRD89789.1"/>
    <property type="molecule type" value="Genomic_DNA"/>
</dbReference>
<dbReference type="Proteomes" id="UP000279562">
    <property type="component" value="Unassembled WGS sequence"/>
</dbReference>
<gene>
    <name evidence="2" type="ORF">EII33_09465</name>
</gene>
<reference evidence="2 3" key="1">
    <citation type="submission" date="2018-11" db="EMBL/GenBank/DDBJ databases">
        <title>Genomes From Bacteria Associated with the Canine Oral Cavity: a Test Case for Automated Genome-Based Taxonomic Assignment.</title>
        <authorList>
            <person name="Coil D.A."/>
            <person name="Jospin G."/>
            <person name="Darling A.E."/>
            <person name="Wallis C."/>
            <person name="Davis I.J."/>
            <person name="Harris S."/>
            <person name="Eisen J.A."/>
            <person name="Holcombe L.J."/>
            <person name="O'Flynn C."/>
        </authorList>
    </citation>
    <scope>NUCLEOTIDE SEQUENCE [LARGE SCALE GENOMIC DNA]</scope>
    <source>
        <strain evidence="2 3">OH1047_COT-310</strain>
    </source>
</reference>